<organism evidence="1 2">
    <name type="scientific">Fusarium decemcellulare</name>
    <dbReference type="NCBI Taxonomy" id="57161"/>
    <lineage>
        <taxon>Eukaryota</taxon>
        <taxon>Fungi</taxon>
        <taxon>Dikarya</taxon>
        <taxon>Ascomycota</taxon>
        <taxon>Pezizomycotina</taxon>
        <taxon>Sordariomycetes</taxon>
        <taxon>Hypocreomycetidae</taxon>
        <taxon>Hypocreales</taxon>
        <taxon>Nectriaceae</taxon>
        <taxon>Fusarium</taxon>
        <taxon>Fusarium decemcellulare species complex</taxon>
    </lineage>
</organism>
<accession>A0ACC1RIZ5</accession>
<dbReference type="Proteomes" id="UP001148629">
    <property type="component" value="Unassembled WGS sequence"/>
</dbReference>
<sequence length="325" mass="35453">MCTIASLQTVEKGLIGLDDDVAEYLPDLAALEVLDGSEEVEGLPTTKPRQNKITLRLLLSHQSGVGYDSMPMNVAKWAKAKALQTFPDRLKGSMKACPLAFEPGTAWSYGAGIDWAGVLVARVNQASLEEYYRKNIWEPLGMTKTTFHPAKFESSMIQPYFRGDDGNLTPHPLPVPIEPVRETAGHGVWGTANDYIKILGAILDGGGDILKKQSVDEMFTYQTPDTKAISDMIHGPYKPALGPSIPSGHQVHHSLAGVINVADFPGRRRAGTLQWSGMPNLIWWIDRKTGIAATSFIQVMPVGDAIAGEFNIRFEEGVYKAFGQG</sequence>
<protein>
    <submittedName>
        <fullName evidence="1">Uncharacterized protein</fullName>
    </submittedName>
</protein>
<dbReference type="EMBL" id="JANRMS010003059">
    <property type="protein sequence ID" value="KAJ3519793.1"/>
    <property type="molecule type" value="Genomic_DNA"/>
</dbReference>
<reference evidence="1" key="1">
    <citation type="submission" date="2022-08" db="EMBL/GenBank/DDBJ databases">
        <title>Genome Sequence of Fusarium decemcellulare.</title>
        <authorList>
            <person name="Buettner E."/>
        </authorList>
    </citation>
    <scope>NUCLEOTIDE SEQUENCE</scope>
    <source>
        <strain evidence="1">Babe19</strain>
    </source>
</reference>
<evidence type="ECO:0000313" key="1">
    <source>
        <dbReference type="EMBL" id="KAJ3519793.1"/>
    </source>
</evidence>
<keyword evidence="2" id="KW-1185">Reference proteome</keyword>
<proteinExistence type="predicted"/>
<comment type="caution">
    <text evidence="1">The sequence shown here is derived from an EMBL/GenBank/DDBJ whole genome shotgun (WGS) entry which is preliminary data.</text>
</comment>
<gene>
    <name evidence="1" type="ORF">NM208_g13983</name>
</gene>
<name>A0ACC1RIZ5_9HYPO</name>
<evidence type="ECO:0000313" key="2">
    <source>
        <dbReference type="Proteomes" id="UP001148629"/>
    </source>
</evidence>